<reference evidence="2 3" key="1">
    <citation type="submission" date="2019-06" db="EMBL/GenBank/DDBJ databases">
        <authorList>
            <person name="Livingstone P."/>
            <person name="Whitworth D."/>
        </authorList>
    </citation>
    <scope>NUCLEOTIDE SEQUENCE [LARGE SCALE GENOMIC DNA]</scope>
    <source>
        <strain evidence="2 3">AM401</strain>
    </source>
</reference>
<feature type="non-terminal residue" evidence="2">
    <location>
        <position position="1"/>
    </location>
</feature>
<proteinExistence type="predicted"/>
<comment type="caution">
    <text evidence="2">The sequence shown here is derived from an EMBL/GenBank/DDBJ whole genome shotgun (WGS) entry which is preliminary data.</text>
</comment>
<evidence type="ECO:0000256" key="1">
    <source>
        <dbReference type="SAM" id="MobiDB-lite"/>
    </source>
</evidence>
<dbReference type="AlphaFoldDB" id="A0A540WHG2"/>
<accession>A0A540WHG2</accession>
<evidence type="ECO:0000313" key="2">
    <source>
        <dbReference type="EMBL" id="TQF07874.1"/>
    </source>
</evidence>
<keyword evidence="3" id="KW-1185">Reference proteome</keyword>
<name>A0A540WHG2_9BACT</name>
<protein>
    <submittedName>
        <fullName evidence="2">Uncharacterized protein</fullName>
    </submittedName>
</protein>
<dbReference type="Proteomes" id="UP000315369">
    <property type="component" value="Unassembled WGS sequence"/>
</dbReference>
<gene>
    <name evidence="2" type="ORF">FJV41_51870</name>
</gene>
<evidence type="ECO:0000313" key="3">
    <source>
        <dbReference type="Proteomes" id="UP000315369"/>
    </source>
</evidence>
<feature type="non-terminal residue" evidence="2">
    <location>
        <position position="127"/>
    </location>
</feature>
<sequence>ISTPLSAEPSAEKAAGTSNRFVTRPGTGGVKPVRAAAPVSLPEGPLGRAPADISRTIGDAQRAGGQPLDVYQKEINLPGLKKDDPSTRPTVLHTRNGVNEIVRLSSRLPNRIATPFKDPRVVGDVPD</sequence>
<organism evidence="2 3">
    <name type="scientific">Myxococcus llanfairpwllgwyngyllgogerychwyrndrobwllllantysiliogogogochensis</name>
    <dbReference type="NCBI Taxonomy" id="2590453"/>
    <lineage>
        <taxon>Bacteria</taxon>
        <taxon>Pseudomonadati</taxon>
        <taxon>Myxococcota</taxon>
        <taxon>Myxococcia</taxon>
        <taxon>Myxococcales</taxon>
        <taxon>Cystobacterineae</taxon>
        <taxon>Myxococcaceae</taxon>
        <taxon>Myxococcus</taxon>
    </lineage>
</organism>
<dbReference type="EMBL" id="VIFM01001040">
    <property type="protein sequence ID" value="TQF07874.1"/>
    <property type="molecule type" value="Genomic_DNA"/>
</dbReference>
<feature type="region of interest" description="Disordered" evidence="1">
    <location>
        <begin position="1"/>
        <end position="33"/>
    </location>
</feature>